<accession>A0A2Z2KFY0</accession>
<dbReference type="RefSeq" id="WP_087916903.1">
    <property type="nucleotide sequence ID" value="NZ_CP021780.1"/>
</dbReference>
<reference evidence="1 2" key="1">
    <citation type="submission" date="2017-06" db="EMBL/GenBank/DDBJ databases">
        <title>Complete genome sequence of Paenibacillus donghaensis KCTC 13049T isolated from East Sea sediment, South Korea.</title>
        <authorList>
            <person name="Jung B.K."/>
            <person name="Hong S.-J."/>
            <person name="Shin J.-H."/>
        </authorList>
    </citation>
    <scope>NUCLEOTIDE SEQUENCE [LARGE SCALE GENOMIC DNA]</scope>
    <source>
        <strain evidence="1 2">KCTC 13049</strain>
    </source>
</reference>
<gene>
    <name evidence="1" type="ORF">B9T62_20105</name>
</gene>
<dbReference type="Proteomes" id="UP000249890">
    <property type="component" value="Chromosome"/>
</dbReference>
<evidence type="ECO:0008006" key="3">
    <source>
        <dbReference type="Google" id="ProtNLM"/>
    </source>
</evidence>
<sequence>MKFSDFDRQSWEENGRYYDTCLIPVTGLSGAEDPVDTIEALERLRDFLDRIERPYRGRIVVYPAVQYRAGTAGSEYINDICRKVKSSYFQYAVMASADIPLSTTDIYESDLVLSLTAFDHVTKSELNLEIGRRIQEMWQS</sequence>
<dbReference type="InterPro" id="IPR019615">
    <property type="entry name" value="DUF2487"/>
</dbReference>
<name>A0A2Z2KFY0_9BACL</name>
<dbReference type="EMBL" id="CP021780">
    <property type="protein sequence ID" value="ASA22905.1"/>
    <property type="molecule type" value="Genomic_DNA"/>
</dbReference>
<evidence type="ECO:0000313" key="1">
    <source>
        <dbReference type="EMBL" id="ASA22905.1"/>
    </source>
</evidence>
<proteinExistence type="predicted"/>
<dbReference type="Pfam" id="PF10673">
    <property type="entry name" value="DUF2487"/>
    <property type="match status" value="1"/>
</dbReference>
<dbReference type="KEGG" id="pdh:B9T62_20105"/>
<dbReference type="OrthoDB" id="2678750at2"/>
<organism evidence="1 2">
    <name type="scientific">Paenibacillus donghaensis</name>
    <dbReference type="NCBI Taxonomy" id="414771"/>
    <lineage>
        <taxon>Bacteria</taxon>
        <taxon>Bacillati</taxon>
        <taxon>Bacillota</taxon>
        <taxon>Bacilli</taxon>
        <taxon>Bacillales</taxon>
        <taxon>Paenibacillaceae</taxon>
        <taxon>Paenibacillus</taxon>
    </lineage>
</organism>
<keyword evidence="2" id="KW-1185">Reference proteome</keyword>
<evidence type="ECO:0000313" key="2">
    <source>
        <dbReference type="Proteomes" id="UP000249890"/>
    </source>
</evidence>
<dbReference type="AlphaFoldDB" id="A0A2Z2KFY0"/>
<protein>
    <recommendedName>
        <fullName evidence="3">DUF2487 domain-containing protein</fullName>
    </recommendedName>
</protein>